<gene>
    <name evidence="2" type="ORF">EDS130_LOCUS44653</name>
</gene>
<protein>
    <submittedName>
        <fullName evidence="2">Uncharacterized protein</fullName>
    </submittedName>
</protein>
<dbReference type="AlphaFoldDB" id="A0A815VHJ5"/>
<dbReference type="Proteomes" id="UP000663852">
    <property type="component" value="Unassembled WGS sequence"/>
</dbReference>
<evidence type="ECO:0000313" key="3">
    <source>
        <dbReference type="Proteomes" id="UP000663852"/>
    </source>
</evidence>
<feature type="chain" id="PRO_5032418343" evidence="1">
    <location>
        <begin position="21"/>
        <end position="102"/>
    </location>
</feature>
<evidence type="ECO:0000313" key="2">
    <source>
        <dbReference type="EMBL" id="CAF1532092.1"/>
    </source>
</evidence>
<dbReference type="EMBL" id="CAJNOJ010000895">
    <property type="protein sequence ID" value="CAF1532092.1"/>
    <property type="molecule type" value="Genomic_DNA"/>
</dbReference>
<accession>A0A815VHJ5</accession>
<feature type="signal peptide" evidence="1">
    <location>
        <begin position="1"/>
        <end position="20"/>
    </location>
</feature>
<comment type="caution">
    <text evidence="2">The sequence shown here is derived from an EMBL/GenBank/DDBJ whole genome shotgun (WGS) entry which is preliminary data.</text>
</comment>
<organism evidence="2 3">
    <name type="scientific">Adineta ricciae</name>
    <name type="common">Rotifer</name>
    <dbReference type="NCBI Taxonomy" id="249248"/>
    <lineage>
        <taxon>Eukaryota</taxon>
        <taxon>Metazoa</taxon>
        <taxon>Spiralia</taxon>
        <taxon>Gnathifera</taxon>
        <taxon>Rotifera</taxon>
        <taxon>Eurotatoria</taxon>
        <taxon>Bdelloidea</taxon>
        <taxon>Adinetida</taxon>
        <taxon>Adinetidae</taxon>
        <taxon>Adineta</taxon>
    </lineage>
</organism>
<keyword evidence="1" id="KW-0732">Signal</keyword>
<name>A0A815VHJ5_ADIRI</name>
<evidence type="ECO:0000256" key="1">
    <source>
        <dbReference type="SAM" id="SignalP"/>
    </source>
</evidence>
<reference evidence="2" key="1">
    <citation type="submission" date="2021-02" db="EMBL/GenBank/DDBJ databases">
        <authorList>
            <person name="Nowell W R."/>
        </authorList>
    </citation>
    <scope>NUCLEOTIDE SEQUENCE</scope>
</reference>
<proteinExistence type="predicted"/>
<sequence>MTNTIPIVLVFVSVFCVVVCDFLCNCYCPTINTYAGCGTVGAPTTVCNGTICAVACHNTFPACASNAWGQCRYTPCGNGNGLKISSTTSIIGFIMIIVHKYF</sequence>
<dbReference type="OrthoDB" id="10403458at2759"/>